<evidence type="ECO:0000256" key="3">
    <source>
        <dbReference type="ARBA" id="ARBA00022692"/>
    </source>
</evidence>
<evidence type="ECO:0000256" key="8">
    <source>
        <dbReference type="SAM" id="Phobius"/>
    </source>
</evidence>
<organism evidence="10">
    <name type="scientific">hydrothermal vent metagenome</name>
    <dbReference type="NCBI Taxonomy" id="652676"/>
    <lineage>
        <taxon>unclassified sequences</taxon>
        <taxon>metagenomes</taxon>
        <taxon>ecological metagenomes</taxon>
    </lineage>
</organism>
<evidence type="ECO:0000313" key="10">
    <source>
        <dbReference type="EMBL" id="VAV95631.1"/>
    </source>
</evidence>
<protein>
    <submittedName>
        <fullName evidence="10">Protein-methionine-sulfoxide reductase heme-binding subunit MsrQ</fullName>
    </submittedName>
</protein>
<evidence type="ECO:0000256" key="2">
    <source>
        <dbReference type="ARBA" id="ARBA00022448"/>
    </source>
</evidence>
<evidence type="ECO:0000256" key="7">
    <source>
        <dbReference type="SAM" id="MobiDB-lite"/>
    </source>
</evidence>
<evidence type="ECO:0000256" key="6">
    <source>
        <dbReference type="ARBA" id="ARBA00023136"/>
    </source>
</evidence>
<dbReference type="GO" id="GO:0005886">
    <property type="term" value="C:plasma membrane"/>
    <property type="evidence" value="ECO:0007669"/>
    <property type="project" value="TreeGrafter"/>
</dbReference>
<keyword evidence="4 8" id="KW-1133">Transmembrane helix</keyword>
<feature type="transmembrane region" description="Helical" evidence="8">
    <location>
        <begin position="177"/>
        <end position="197"/>
    </location>
</feature>
<evidence type="ECO:0000256" key="1">
    <source>
        <dbReference type="ARBA" id="ARBA00004141"/>
    </source>
</evidence>
<dbReference type="InterPro" id="IPR022837">
    <property type="entry name" value="MsrQ-like"/>
</dbReference>
<feature type="domain" description="Ferric oxidoreductase" evidence="9">
    <location>
        <begin position="48"/>
        <end position="162"/>
    </location>
</feature>
<dbReference type="InterPro" id="IPR013130">
    <property type="entry name" value="Fe3_Rdtase_TM_dom"/>
</dbReference>
<dbReference type="HAMAP" id="MF_01207">
    <property type="entry name" value="MsrQ"/>
    <property type="match status" value="1"/>
</dbReference>
<evidence type="ECO:0000256" key="5">
    <source>
        <dbReference type="ARBA" id="ARBA00023004"/>
    </source>
</evidence>
<evidence type="ECO:0000256" key="4">
    <source>
        <dbReference type="ARBA" id="ARBA00022989"/>
    </source>
</evidence>
<dbReference type="EMBL" id="UOED01000102">
    <property type="protein sequence ID" value="VAV95631.1"/>
    <property type="molecule type" value="Genomic_DNA"/>
</dbReference>
<feature type="region of interest" description="Disordered" evidence="7">
    <location>
        <begin position="203"/>
        <end position="225"/>
    </location>
</feature>
<name>A0A3B0RX64_9ZZZZ</name>
<dbReference type="GO" id="GO:0010181">
    <property type="term" value="F:FMN binding"/>
    <property type="evidence" value="ECO:0007669"/>
    <property type="project" value="TreeGrafter"/>
</dbReference>
<evidence type="ECO:0000259" key="9">
    <source>
        <dbReference type="Pfam" id="PF01794"/>
    </source>
</evidence>
<dbReference type="GO" id="GO:0020037">
    <property type="term" value="F:heme binding"/>
    <property type="evidence" value="ECO:0007669"/>
    <property type="project" value="TreeGrafter"/>
</dbReference>
<dbReference type="PANTHER" id="PTHR36964:SF1">
    <property type="entry name" value="PROTEIN-METHIONINE-SULFOXIDE REDUCTASE HEME-BINDING SUBUNIT MSRQ"/>
    <property type="match status" value="1"/>
</dbReference>
<dbReference type="PANTHER" id="PTHR36964">
    <property type="entry name" value="PROTEIN-METHIONINE-SULFOXIDE REDUCTASE HEME-BINDING SUBUNIT MSRQ"/>
    <property type="match status" value="1"/>
</dbReference>
<feature type="transmembrane region" description="Helical" evidence="8">
    <location>
        <begin position="115"/>
        <end position="133"/>
    </location>
</feature>
<gene>
    <name evidence="10" type="ORF">MNBD_ALPHA02-412</name>
</gene>
<feature type="transmembrane region" description="Helical" evidence="8">
    <location>
        <begin position="51"/>
        <end position="69"/>
    </location>
</feature>
<proteinExistence type="inferred from homology"/>
<keyword evidence="2" id="KW-0813">Transport</keyword>
<dbReference type="AlphaFoldDB" id="A0A3B0RX64"/>
<feature type="transmembrane region" description="Helical" evidence="8">
    <location>
        <begin position="81"/>
        <end position="103"/>
    </location>
</feature>
<keyword evidence="6 8" id="KW-0472">Membrane</keyword>
<sequence>MKLPSLKIAAHILALLPAIWLFWQGWLLYDFQDNALTANPIKYIHHYTGDWAIRFLLLGLAISPLRKITGWNRVIAFRRMVGLYAFFYVMLHLLNFIVLDYYFDWAIIIKEIIKRPAITFGMTAIILLLPLAVTSTRGWIRRLGKKWVKLHKLIYPITILAVVHNFMMVKADILQPAIHMAILAVLLGYRLYYWFLLRRKANPANPKPRSSKGAGSGMATTAEKP</sequence>
<dbReference type="Pfam" id="PF01794">
    <property type="entry name" value="Ferric_reduct"/>
    <property type="match status" value="1"/>
</dbReference>
<accession>A0A3B0RX64</accession>
<feature type="transmembrane region" description="Helical" evidence="8">
    <location>
        <begin position="153"/>
        <end position="171"/>
    </location>
</feature>
<reference evidence="10" key="1">
    <citation type="submission" date="2018-06" db="EMBL/GenBank/DDBJ databases">
        <authorList>
            <person name="Zhirakovskaya E."/>
        </authorList>
    </citation>
    <scope>NUCLEOTIDE SEQUENCE</scope>
</reference>
<keyword evidence="3 8" id="KW-0812">Transmembrane</keyword>
<dbReference type="GO" id="GO:0016679">
    <property type="term" value="F:oxidoreductase activity, acting on diphenols and related substances as donors"/>
    <property type="evidence" value="ECO:0007669"/>
    <property type="project" value="TreeGrafter"/>
</dbReference>
<feature type="transmembrane region" description="Helical" evidence="8">
    <location>
        <begin position="12"/>
        <end position="31"/>
    </location>
</feature>
<keyword evidence="5" id="KW-0408">Iron</keyword>
<comment type="subcellular location">
    <subcellularLocation>
        <location evidence="1">Membrane</location>
        <topology evidence="1">Multi-pass membrane protein</topology>
    </subcellularLocation>
</comment>